<protein>
    <submittedName>
        <fullName evidence="2">ISMsm5 transposase</fullName>
    </submittedName>
</protein>
<dbReference type="HOGENOM" id="CLU_2585948_0_0_11"/>
<sequence>MSAGHVEPDRVVLAVADGAGTSGAARQVGVSRPTVIKWRDRFAGLGLPGLADEPRSGRPKTVDDAAIASSDLERRGENRL</sequence>
<dbReference type="STRING" id="875328.JDM601_0776"/>
<accession>F5YRZ4</accession>
<dbReference type="Pfam" id="PF13551">
    <property type="entry name" value="HTH_29"/>
    <property type="match status" value="1"/>
</dbReference>
<dbReference type="Proteomes" id="UP000009224">
    <property type="component" value="Chromosome"/>
</dbReference>
<feature type="compositionally biased region" description="Basic and acidic residues" evidence="1">
    <location>
        <begin position="71"/>
        <end position="80"/>
    </location>
</feature>
<dbReference type="KEGG" id="mjd:JDM601_0776"/>
<name>F5YRZ4_MYCSD</name>
<feature type="region of interest" description="Disordered" evidence="1">
    <location>
        <begin position="47"/>
        <end position="80"/>
    </location>
</feature>
<dbReference type="EMBL" id="CP002329">
    <property type="protein sequence ID" value="AEF34776.1"/>
    <property type="molecule type" value="Genomic_DNA"/>
</dbReference>
<dbReference type="SUPFAM" id="SSF46689">
    <property type="entry name" value="Homeodomain-like"/>
    <property type="match status" value="1"/>
</dbReference>
<evidence type="ECO:0000313" key="2">
    <source>
        <dbReference type="EMBL" id="AEF34776.1"/>
    </source>
</evidence>
<dbReference type="InterPro" id="IPR009057">
    <property type="entry name" value="Homeodomain-like_sf"/>
</dbReference>
<dbReference type="eggNOG" id="COG3415">
    <property type="taxonomic scope" value="Bacteria"/>
</dbReference>
<gene>
    <name evidence="2" type="ordered locus">JDM601_0776</name>
</gene>
<organism evidence="2 3">
    <name type="scientific">Mycolicibacter sinensis (strain JDM601)</name>
    <name type="common">Mycobacterium sinense</name>
    <dbReference type="NCBI Taxonomy" id="875328"/>
    <lineage>
        <taxon>Bacteria</taxon>
        <taxon>Bacillati</taxon>
        <taxon>Actinomycetota</taxon>
        <taxon>Actinomycetes</taxon>
        <taxon>Mycobacteriales</taxon>
        <taxon>Mycobacteriaceae</taxon>
        <taxon>Mycolicibacter</taxon>
    </lineage>
</organism>
<evidence type="ECO:0000313" key="3">
    <source>
        <dbReference type="Proteomes" id="UP000009224"/>
    </source>
</evidence>
<dbReference type="AlphaFoldDB" id="F5YRZ4"/>
<keyword evidence="3" id="KW-1185">Reference proteome</keyword>
<feature type="compositionally biased region" description="Basic and acidic residues" evidence="1">
    <location>
        <begin position="52"/>
        <end position="63"/>
    </location>
</feature>
<reference evidence="2 3" key="1">
    <citation type="journal article" date="2011" name="J. Bacteriol.">
        <title>Complete genome sequence of a novel clinical isolate, the nontuberculous Mycobacterium strain JDM601.</title>
        <authorList>
            <person name="Zhang Z.Y."/>
            <person name="Sun Z.Q."/>
            <person name="Wang Z.L."/>
            <person name="Wen Z.L."/>
            <person name="Sun Q.W."/>
            <person name="Zhu Z.Q."/>
            <person name="Song Y.Z."/>
            <person name="Zhao J.W."/>
            <person name="Wang H.H."/>
            <person name="Zhang S.L."/>
            <person name="Guo X.K."/>
        </authorList>
    </citation>
    <scope>NUCLEOTIDE SEQUENCE [LARGE SCALE GENOMIC DNA]</scope>
    <source>
        <strain evidence="2 3">JDM601</strain>
    </source>
</reference>
<evidence type="ECO:0000256" key="1">
    <source>
        <dbReference type="SAM" id="MobiDB-lite"/>
    </source>
</evidence>
<proteinExistence type="predicted"/>